<protein>
    <submittedName>
        <fullName evidence="1">Uncharacterized protein</fullName>
    </submittedName>
</protein>
<name>A0A517M369_9BACT</name>
<evidence type="ECO:0000313" key="2">
    <source>
        <dbReference type="Proteomes" id="UP000319557"/>
    </source>
</evidence>
<dbReference type="AlphaFoldDB" id="A0A517M369"/>
<evidence type="ECO:0000313" key="1">
    <source>
        <dbReference type="EMBL" id="QDS89326.1"/>
    </source>
</evidence>
<dbReference type="KEGG" id="ruv:EC9_35250"/>
<organism evidence="1 2">
    <name type="scientific">Rosistilla ulvae</name>
    <dbReference type="NCBI Taxonomy" id="1930277"/>
    <lineage>
        <taxon>Bacteria</taxon>
        <taxon>Pseudomonadati</taxon>
        <taxon>Planctomycetota</taxon>
        <taxon>Planctomycetia</taxon>
        <taxon>Pirellulales</taxon>
        <taxon>Pirellulaceae</taxon>
        <taxon>Rosistilla</taxon>
    </lineage>
</organism>
<dbReference type="EMBL" id="CP036261">
    <property type="protein sequence ID" value="QDS89326.1"/>
    <property type="molecule type" value="Genomic_DNA"/>
</dbReference>
<proteinExistence type="predicted"/>
<gene>
    <name evidence="1" type="ORF">EC9_35250</name>
</gene>
<keyword evidence="2" id="KW-1185">Reference proteome</keyword>
<reference evidence="1 2" key="1">
    <citation type="submission" date="2019-02" db="EMBL/GenBank/DDBJ databases">
        <title>Deep-cultivation of Planctomycetes and their phenomic and genomic characterization uncovers novel biology.</title>
        <authorList>
            <person name="Wiegand S."/>
            <person name="Jogler M."/>
            <person name="Boedeker C."/>
            <person name="Pinto D."/>
            <person name="Vollmers J."/>
            <person name="Rivas-Marin E."/>
            <person name="Kohn T."/>
            <person name="Peeters S.H."/>
            <person name="Heuer A."/>
            <person name="Rast P."/>
            <person name="Oberbeckmann S."/>
            <person name="Bunk B."/>
            <person name="Jeske O."/>
            <person name="Meyerdierks A."/>
            <person name="Storesund J.E."/>
            <person name="Kallscheuer N."/>
            <person name="Luecker S."/>
            <person name="Lage O.M."/>
            <person name="Pohl T."/>
            <person name="Merkel B.J."/>
            <person name="Hornburger P."/>
            <person name="Mueller R.-W."/>
            <person name="Bruemmer F."/>
            <person name="Labrenz M."/>
            <person name="Spormann A.M."/>
            <person name="Op den Camp H."/>
            <person name="Overmann J."/>
            <person name="Amann R."/>
            <person name="Jetten M.S.M."/>
            <person name="Mascher T."/>
            <person name="Medema M.H."/>
            <person name="Devos D.P."/>
            <person name="Kaster A.-K."/>
            <person name="Ovreas L."/>
            <person name="Rohde M."/>
            <person name="Galperin M.Y."/>
            <person name="Jogler C."/>
        </authorList>
    </citation>
    <scope>NUCLEOTIDE SEQUENCE [LARGE SCALE GENOMIC DNA]</scope>
    <source>
        <strain evidence="1 2">EC9</strain>
    </source>
</reference>
<sequence>MLPLSFWASLVMVLTATLENVPLAKRLVTPRAVAWKRHREECQCVIDWTSQPISRMHYSDRSIDAGQRSPRAIA</sequence>
<accession>A0A517M369</accession>
<dbReference type="Proteomes" id="UP000319557">
    <property type="component" value="Chromosome"/>
</dbReference>